<gene>
    <name evidence="1" type="ORF">GTC17254_14960</name>
</gene>
<organism evidence="1">
    <name type="scientific">Prevotella sp. GTC17254</name>
    <dbReference type="NCBI Taxonomy" id="3236794"/>
    <lineage>
        <taxon>Bacteria</taxon>
        <taxon>Pseudomonadati</taxon>
        <taxon>Bacteroidota</taxon>
        <taxon>Bacteroidia</taxon>
        <taxon>Bacteroidales</taxon>
        <taxon>Prevotellaceae</taxon>
        <taxon>Prevotella</taxon>
    </lineage>
</organism>
<protein>
    <submittedName>
        <fullName evidence="1">DUF3467 domain-containing protein</fullName>
    </submittedName>
</protein>
<sequence>MTKEQDVETGLQIDIKPEVASGEYANLALITHSSSDFILDFACILPGMPKPEVRSRVIMAPEHAKRLLQALQENVYKYEQVFGKIQIPNQSQERTIAPFGDGTGEA</sequence>
<dbReference type="InterPro" id="IPR021857">
    <property type="entry name" value="DUF3467"/>
</dbReference>
<accession>A0AB33IWD1</accession>
<dbReference type="AlphaFoldDB" id="A0AB33IWD1"/>
<name>A0AB33IWD1_9BACT</name>
<proteinExistence type="predicted"/>
<dbReference type="Pfam" id="PF11950">
    <property type="entry name" value="DUF3467"/>
    <property type="match status" value="1"/>
</dbReference>
<dbReference type="EMBL" id="AP035786">
    <property type="protein sequence ID" value="BFO73899.1"/>
    <property type="molecule type" value="Genomic_DNA"/>
</dbReference>
<evidence type="ECO:0000313" key="1">
    <source>
        <dbReference type="EMBL" id="BFO73899.1"/>
    </source>
</evidence>
<reference evidence="1" key="1">
    <citation type="submission" date="2024-07" db="EMBL/GenBank/DDBJ databases">
        <title>Complete genome sequence of Prevotella sp. YM-2024 GTC17254.</title>
        <authorList>
            <person name="Hayashi M."/>
            <person name="Muto Y."/>
            <person name="Tanaka K."/>
            <person name="Niwa H."/>
        </authorList>
    </citation>
    <scope>NUCLEOTIDE SEQUENCE</scope>
    <source>
        <strain evidence="1">GTC17254</strain>
    </source>
</reference>